<comment type="caution">
    <text evidence="4">The sequence shown here is derived from an EMBL/GenBank/DDBJ whole genome shotgun (WGS) entry which is preliminary data.</text>
</comment>
<dbReference type="SUPFAM" id="SSF55347">
    <property type="entry name" value="Glyceraldehyde-3-phosphate dehydrogenase-like, C-terminal domain"/>
    <property type="match status" value="1"/>
</dbReference>
<proteinExistence type="predicted"/>
<accession>A0ABD5NMV3</accession>
<evidence type="ECO:0000256" key="1">
    <source>
        <dbReference type="SAM" id="MobiDB-lite"/>
    </source>
</evidence>
<dbReference type="PANTHER" id="PTHR43377:SF1">
    <property type="entry name" value="BILIVERDIN REDUCTASE A"/>
    <property type="match status" value="1"/>
</dbReference>
<dbReference type="InterPro" id="IPR055170">
    <property type="entry name" value="GFO_IDH_MocA-like_dom"/>
</dbReference>
<dbReference type="EMBL" id="JBHSAQ010000003">
    <property type="protein sequence ID" value="MFC3958309.1"/>
    <property type="molecule type" value="Genomic_DNA"/>
</dbReference>
<dbReference type="PANTHER" id="PTHR43377">
    <property type="entry name" value="BILIVERDIN REDUCTASE A"/>
    <property type="match status" value="1"/>
</dbReference>
<feature type="domain" description="Gfo/Idh/MocA-like oxidoreductase N-terminal" evidence="2">
    <location>
        <begin position="20"/>
        <end position="134"/>
    </location>
</feature>
<dbReference type="SUPFAM" id="SSF51735">
    <property type="entry name" value="NAD(P)-binding Rossmann-fold domains"/>
    <property type="match status" value="1"/>
</dbReference>
<dbReference type="InterPro" id="IPR051450">
    <property type="entry name" value="Gfo/Idh/MocA_Oxidoreductases"/>
</dbReference>
<name>A0ABD5NMV3_9EURY</name>
<feature type="region of interest" description="Disordered" evidence="1">
    <location>
        <begin position="1"/>
        <end position="21"/>
    </location>
</feature>
<dbReference type="AlphaFoldDB" id="A0ABD5NMV3"/>
<dbReference type="Gene3D" id="3.30.360.10">
    <property type="entry name" value="Dihydrodipicolinate Reductase, domain 2"/>
    <property type="match status" value="1"/>
</dbReference>
<feature type="compositionally biased region" description="Polar residues" evidence="1">
    <location>
        <begin position="1"/>
        <end position="14"/>
    </location>
</feature>
<dbReference type="Gene3D" id="3.40.50.720">
    <property type="entry name" value="NAD(P)-binding Rossmann-like Domain"/>
    <property type="match status" value="1"/>
</dbReference>
<gene>
    <name evidence="4" type="ORF">ACFOUR_07995</name>
</gene>
<reference evidence="4 5" key="1">
    <citation type="journal article" date="2019" name="Int. J. Syst. Evol. Microbiol.">
        <title>The Global Catalogue of Microorganisms (GCM) 10K type strain sequencing project: providing services to taxonomists for standard genome sequencing and annotation.</title>
        <authorList>
            <consortium name="The Broad Institute Genomics Platform"/>
            <consortium name="The Broad Institute Genome Sequencing Center for Infectious Disease"/>
            <person name="Wu L."/>
            <person name="Ma J."/>
        </authorList>
    </citation>
    <scope>NUCLEOTIDE SEQUENCE [LARGE SCALE GENOMIC DNA]</scope>
    <source>
        <strain evidence="4 5">IBRC-M 10256</strain>
    </source>
</reference>
<evidence type="ECO:0000313" key="5">
    <source>
        <dbReference type="Proteomes" id="UP001595846"/>
    </source>
</evidence>
<dbReference type="Proteomes" id="UP001595846">
    <property type="component" value="Unassembled WGS sequence"/>
</dbReference>
<sequence>MTDTVHATTKTRQTAPVPPRAGVIGVGAMGENHVRVYSESRGVELAGIADLDTELANRVADEYGTTVRSVEALLSTCDLVSVAVPTAAHYETVERCLEADVHVLVEKPLTTRMDRGRDLAALAEDRGLVLQVGHVERFNPAVETAASLVEDLDVIAVEAKRLGPPIDRTATDRVTLDLMIHDVDVVQSLVGGDPTVTAATGTADGQHATATLEYDDVVATVTASRVSQRKVRRLTITAAECLVEIDYLDQSVLLYRDSFPEFVSGNGGRRYRHESVIERPEVKNREPLRVELESFVSAVTTGIEPAVTAADGLRALETVREIDRLVSGETDIEVSPK</sequence>
<dbReference type="InterPro" id="IPR000683">
    <property type="entry name" value="Gfo/Idh/MocA-like_OxRdtase_N"/>
</dbReference>
<dbReference type="GeneID" id="73904075"/>
<protein>
    <submittedName>
        <fullName evidence="4">Gfo/Idh/MocA family oxidoreductase</fullName>
    </submittedName>
</protein>
<dbReference type="Pfam" id="PF01408">
    <property type="entry name" value="GFO_IDH_MocA"/>
    <property type="match status" value="1"/>
</dbReference>
<dbReference type="RefSeq" id="WP_256531343.1">
    <property type="nucleotide sequence ID" value="NZ_CP101824.1"/>
</dbReference>
<evidence type="ECO:0000313" key="4">
    <source>
        <dbReference type="EMBL" id="MFC3958309.1"/>
    </source>
</evidence>
<dbReference type="InterPro" id="IPR036291">
    <property type="entry name" value="NAD(P)-bd_dom_sf"/>
</dbReference>
<keyword evidence="5" id="KW-1185">Reference proteome</keyword>
<evidence type="ECO:0000259" key="3">
    <source>
        <dbReference type="Pfam" id="PF22725"/>
    </source>
</evidence>
<organism evidence="4 5">
    <name type="scientific">Halovivax cerinus</name>
    <dbReference type="NCBI Taxonomy" id="1487865"/>
    <lineage>
        <taxon>Archaea</taxon>
        <taxon>Methanobacteriati</taxon>
        <taxon>Methanobacteriota</taxon>
        <taxon>Stenosarchaea group</taxon>
        <taxon>Halobacteria</taxon>
        <taxon>Halobacteriales</taxon>
        <taxon>Natrialbaceae</taxon>
        <taxon>Halovivax</taxon>
    </lineage>
</organism>
<evidence type="ECO:0000259" key="2">
    <source>
        <dbReference type="Pfam" id="PF01408"/>
    </source>
</evidence>
<dbReference type="Pfam" id="PF22725">
    <property type="entry name" value="GFO_IDH_MocA_C3"/>
    <property type="match status" value="1"/>
</dbReference>
<feature type="domain" description="GFO/IDH/MocA-like oxidoreductase" evidence="3">
    <location>
        <begin position="171"/>
        <end position="237"/>
    </location>
</feature>